<dbReference type="GO" id="GO:0097063">
    <property type="term" value="F:cadmium ion sensor activity"/>
    <property type="evidence" value="ECO:0007669"/>
    <property type="project" value="TreeGrafter"/>
</dbReference>
<gene>
    <name evidence="2" type="ORF">Airi01_080480</name>
</gene>
<dbReference type="PANTHER" id="PTHR39168:SF1">
    <property type="entry name" value="TRANSCRIPTIONAL REGULATORY PROTEIN"/>
    <property type="match status" value="1"/>
</dbReference>
<dbReference type="PANTHER" id="PTHR39168">
    <property type="entry name" value="TRANSCRIPTIONAL REGULATOR-RELATED"/>
    <property type="match status" value="1"/>
</dbReference>
<dbReference type="SMART" id="SM00418">
    <property type="entry name" value="HTH_ARSR"/>
    <property type="match status" value="1"/>
</dbReference>
<dbReference type="EMBL" id="BSTJ01000012">
    <property type="protein sequence ID" value="GLY79781.1"/>
    <property type="molecule type" value="Genomic_DNA"/>
</dbReference>
<dbReference type="PROSITE" id="PS50987">
    <property type="entry name" value="HTH_ARSR_2"/>
    <property type="match status" value="1"/>
</dbReference>
<dbReference type="NCBIfam" id="NF033788">
    <property type="entry name" value="HTH_metalloreg"/>
    <property type="match status" value="1"/>
</dbReference>
<dbReference type="SUPFAM" id="SSF46785">
    <property type="entry name" value="Winged helix' DNA-binding domain"/>
    <property type="match status" value="1"/>
</dbReference>
<dbReference type="InterPro" id="IPR036388">
    <property type="entry name" value="WH-like_DNA-bd_sf"/>
</dbReference>
<dbReference type="GO" id="GO:0003700">
    <property type="term" value="F:DNA-binding transcription factor activity"/>
    <property type="evidence" value="ECO:0007669"/>
    <property type="project" value="InterPro"/>
</dbReference>
<dbReference type="Pfam" id="PF12840">
    <property type="entry name" value="HTH_20"/>
    <property type="match status" value="1"/>
</dbReference>
<sequence>MSEIDIAGVAAAIGDPSRAKVLLALAGGSVLSASALAAEAGVSNSTISGHLAKLLDAKLLTVELDGRHRYYRLATTDVARALEQLALIARPLPVRSLRDDARAKALLRARLCYDHLAGRLGVALMDALLDQGVLAADGSPETYRLSGDGHGRLAAFGVEVERLPRRRSTVRYCVDWGEQRHHLAGALGAAVTDRMFALGWLRRGKARRVVHLTDSGREGVASVFGMSVSEI</sequence>
<dbReference type="InterPro" id="IPR036390">
    <property type="entry name" value="WH_DNA-bd_sf"/>
</dbReference>
<dbReference type="GO" id="GO:0046686">
    <property type="term" value="P:response to cadmium ion"/>
    <property type="evidence" value="ECO:0007669"/>
    <property type="project" value="TreeGrafter"/>
</dbReference>
<evidence type="ECO:0000259" key="1">
    <source>
        <dbReference type="PROSITE" id="PS50987"/>
    </source>
</evidence>
<dbReference type="InterPro" id="IPR052543">
    <property type="entry name" value="HTH_Metal-responsive_Reg"/>
</dbReference>
<evidence type="ECO:0000313" key="3">
    <source>
        <dbReference type="Proteomes" id="UP001165135"/>
    </source>
</evidence>
<dbReference type="Gene3D" id="1.10.10.10">
    <property type="entry name" value="Winged helix-like DNA-binding domain superfamily/Winged helix DNA-binding domain"/>
    <property type="match status" value="1"/>
</dbReference>
<dbReference type="AlphaFoldDB" id="A0A9W6RNY6"/>
<organism evidence="2 3">
    <name type="scientific">Actinoallomurus iriomotensis</name>
    <dbReference type="NCBI Taxonomy" id="478107"/>
    <lineage>
        <taxon>Bacteria</taxon>
        <taxon>Bacillati</taxon>
        <taxon>Actinomycetota</taxon>
        <taxon>Actinomycetes</taxon>
        <taxon>Streptosporangiales</taxon>
        <taxon>Thermomonosporaceae</taxon>
        <taxon>Actinoallomurus</taxon>
    </lineage>
</organism>
<reference evidence="2" key="1">
    <citation type="submission" date="2023-03" db="EMBL/GenBank/DDBJ databases">
        <title>Actinoallomurus iriomotensis NBRC 103681.</title>
        <authorList>
            <person name="Ichikawa N."/>
            <person name="Sato H."/>
            <person name="Tonouchi N."/>
        </authorList>
    </citation>
    <scope>NUCLEOTIDE SEQUENCE</scope>
    <source>
        <strain evidence="2">NBRC 103681</strain>
    </source>
</reference>
<comment type="caution">
    <text evidence="2">The sequence shown here is derived from an EMBL/GenBank/DDBJ whole genome shotgun (WGS) entry which is preliminary data.</text>
</comment>
<name>A0A9W6RNY6_9ACTN</name>
<protein>
    <submittedName>
        <fullName evidence="2">Transcriptional regulator</fullName>
    </submittedName>
</protein>
<dbReference type="PRINTS" id="PR00778">
    <property type="entry name" value="HTHARSR"/>
</dbReference>
<proteinExistence type="predicted"/>
<dbReference type="GO" id="GO:0003677">
    <property type="term" value="F:DNA binding"/>
    <property type="evidence" value="ECO:0007669"/>
    <property type="project" value="TreeGrafter"/>
</dbReference>
<dbReference type="Proteomes" id="UP001165135">
    <property type="component" value="Unassembled WGS sequence"/>
</dbReference>
<dbReference type="GO" id="GO:0010288">
    <property type="term" value="P:response to lead ion"/>
    <property type="evidence" value="ECO:0007669"/>
    <property type="project" value="TreeGrafter"/>
</dbReference>
<dbReference type="InterPro" id="IPR001845">
    <property type="entry name" value="HTH_ArsR_DNA-bd_dom"/>
</dbReference>
<dbReference type="RefSeq" id="WP_285631786.1">
    <property type="nucleotide sequence ID" value="NZ_BSTJ01000012.1"/>
</dbReference>
<accession>A0A9W6RNY6</accession>
<evidence type="ECO:0000313" key="2">
    <source>
        <dbReference type="EMBL" id="GLY79781.1"/>
    </source>
</evidence>
<feature type="domain" description="HTH arsR-type" evidence="1">
    <location>
        <begin position="1"/>
        <end position="93"/>
    </location>
</feature>
<dbReference type="GO" id="GO:0032791">
    <property type="term" value="F:lead ion binding"/>
    <property type="evidence" value="ECO:0007669"/>
    <property type="project" value="TreeGrafter"/>
</dbReference>